<proteinExistence type="predicted"/>
<keyword evidence="1" id="KW-0472">Membrane</keyword>
<evidence type="ECO:0000313" key="3">
    <source>
        <dbReference type="Proteomes" id="UP000004947"/>
    </source>
</evidence>
<dbReference type="InterPro" id="IPR049458">
    <property type="entry name" value="EpsG-like"/>
</dbReference>
<dbReference type="STRING" id="313628.LNTAR_14552"/>
<feature type="transmembrane region" description="Helical" evidence="1">
    <location>
        <begin position="134"/>
        <end position="164"/>
    </location>
</feature>
<feature type="transmembrane region" description="Helical" evidence="1">
    <location>
        <begin position="176"/>
        <end position="200"/>
    </location>
</feature>
<comment type="caution">
    <text evidence="2">The sequence shown here is derived from an EMBL/GenBank/DDBJ whole genome shotgun (WGS) entry which is preliminary data.</text>
</comment>
<name>A6DHG2_9BACT</name>
<dbReference type="Pfam" id="PF14897">
    <property type="entry name" value="EpsG"/>
    <property type="match status" value="1"/>
</dbReference>
<dbReference type="OrthoDB" id="1861572at2"/>
<feature type="transmembrane region" description="Helical" evidence="1">
    <location>
        <begin position="212"/>
        <end position="232"/>
    </location>
</feature>
<dbReference type="RefSeq" id="WP_007277347.1">
    <property type="nucleotide sequence ID" value="NZ_ABCK01000003.1"/>
</dbReference>
<organism evidence="2 3">
    <name type="scientific">Lentisphaera araneosa HTCC2155</name>
    <dbReference type="NCBI Taxonomy" id="313628"/>
    <lineage>
        <taxon>Bacteria</taxon>
        <taxon>Pseudomonadati</taxon>
        <taxon>Lentisphaerota</taxon>
        <taxon>Lentisphaeria</taxon>
        <taxon>Lentisphaerales</taxon>
        <taxon>Lentisphaeraceae</taxon>
        <taxon>Lentisphaera</taxon>
    </lineage>
</organism>
<feature type="transmembrane region" description="Helical" evidence="1">
    <location>
        <begin position="311"/>
        <end position="331"/>
    </location>
</feature>
<keyword evidence="1" id="KW-1133">Transmembrane helix</keyword>
<feature type="transmembrane region" description="Helical" evidence="1">
    <location>
        <begin position="41"/>
        <end position="60"/>
    </location>
</feature>
<accession>A6DHG2</accession>
<protein>
    <submittedName>
        <fullName evidence="2">Capsular polysaccharide biosynthesis protein</fullName>
    </submittedName>
</protein>
<keyword evidence="1" id="KW-0812">Transmembrane</keyword>
<dbReference type="EMBL" id="ABCK01000003">
    <property type="protein sequence ID" value="EDM29045.1"/>
    <property type="molecule type" value="Genomic_DNA"/>
</dbReference>
<reference evidence="2 3" key="1">
    <citation type="journal article" date="2010" name="J. Bacteriol.">
        <title>Genome sequence of Lentisphaera araneosa HTCC2155T, the type species of the order Lentisphaerales in the phylum Lentisphaerae.</title>
        <authorList>
            <person name="Thrash J.C."/>
            <person name="Cho J.C."/>
            <person name="Vergin K.L."/>
            <person name="Morris R.M."/>
            <person name="Giovannoni S.J."/>
        </authorList>
    </citation>
    <scope>NUCLEOTIDE SEQUENCE [LARGE SCALE GENOMIC DNA]</scope>
    <source>
        <strain evidence="2 3">HTCC2155</strain>
    </source>
</reference>
<dbReference type="AlphaFoldDB" id="A6DHG2"/>
<dbReference type="Proteomes" id="UP000004947">
    <property type="component" value="Unassembled WGS sequence"/>
</dbReference>
<sequence>MIPIFCVLFSTTFLTYFAQKNIPTFDQDGIFLGIKLRKNKFLLILIQAILILFIGLRKGYNDTYAYIKKFSRLDTGWDALLETNWKLSENPGFYILNTLIKTYISDNPQVFLFIYALASIGLIFYFYQRWSQMLWLTVFLFIASGTFLASMAAIKQIIAMGIGLLGVHYYLTKRPYKFIACILLGCTFHPYLIFFLGAFFLSNRVWSKKVTLIILGAVLSGFLIEQFIQIAYSTTNELGYKYEKHGEVSGKGMNILRFLVYCTTPTLTWVYRKKINQSQDKALILFSNFTLIGWCFMFISLFIGANMFGRMAMYFDPFMHLTLTVFLTSYLPIRNQSVVKCSCVLSYTLFFTYEIYSRGFIY</sequence>
<dbReference type="eggNOG" id="ENOG50307JY">
    <property type="taxonomic scope" value="Bacteria"/>
</dbReference>
<evidence type="ECO:0000313" key="2">
    <source>
        <dbReference type="EMBL" id="EDM29045.1"/>
    </source>
</evidence>
<keyword evidence="3" id="KW-1185">Reference proteome</keyword>
<feature type="transmembrane region" description="Helical" evidence="1">
    <location>
        <begin position="283"/>
        <end position="305"/>
    </location>
</feature>
<feature type="transmembrane region" description="Helical" evidence="1">
    <location>
        <begin position="110"/>
        <end position="127"/>
    </location>
</feature>
<evidence type="ECO:0000256" key="1">
    <source>
        <dbReference type="SAM" id="Phobius"/>
    </source>
</evidence>
<gene>
    <name evidence="2" type="ORF">LNTAR_14552</name>
</gene>